<evidence type="ECO:0000313" key="5">
    <source>
        <dbReference type="Proteomes" id="UP000184267"/>
    </source>
</evidence>
<reference evidence="4 5" key="1">
    <citation type="submission" date="2016-10" db="EMBL/GenBank/DDBJ databases">
        <title>Genome sequence of the basidiomycete white-rot fungus Trametes pubescens.</title>
        <authorList>
            <person name="Makela M.R."/>
            <person name="Granchi Z."/>
            <person name="Peng M."/>
            <person name="De Vries R.P."/>
            <person name="Grigoriev I."/>
            <person name="Riley R."/>
            <person name="Hilden K."/>
        </authorList>
    </citation>
    <scope>NUCLEOTIDE SEQUENCE [LARGE SCALE GENOMIC DNA]</scope>
    <source>
        <strain evidence="4 5">FBCC735</strain>
    </source>
</reference>
<evidence type="ECO:0000259" key="3">
    <source>
        <dbReference type="PROSITE" id="PS51319"/>
    </source>
</evidence>
<proteinExistence type="predicted"/>
<dbReference type="GO" id="GO:0000785">
    <property type="term" value="C:chromatin"/>
    <property type="evidence" value="ECO:0007669"/>
    <property type="project" value="TreeGrafter"/>
</dbReference>
<feature type="region of interest" description="Disordered" evidence="2">
    <location>
        <begin position="763"/>
        <end position="798"/>
    </location>
</feature>
<feature type="compositionally biased region" description="Low complexity" evidence="2">
    <location>
        <begin position="573"/>
        <end position="588"/>
    </location>
</feature>
<feature type="compositionally biased region" description="Gly residues" evidence="2">
    <location>
        <begin position="981"/>
        <end position="998"/>
    </location>
</feature>
<dbReference type="STRING" id="154538.A0A1M2VSV1"/>
<dbReference type="Gene3D" id="1.20.930.10">
    <property type="entry name" value="Conserved domain common to transcription factors TFIIS, elongin A, CRSP70"/>
    <property type="match status" value="1"/>
</dbReference>
<dbReference type="GO" id="GO:0005634">
    <property type="term" value="C:nucleus"/>
    <property type="evidence" value="ECO:0007669"/>
    <property type="project" value="UniProtKB-SubCell"/>
</dbReference>
<dbReference type="AlphaFoldDB" id="A0A1M2VSV1"/>
<feature type="compositionally biased region" description="Basic and acidic residues" evidence="2">
    <location>
        <begin position="961"/>
        <end position="975"/>
    </location>
</feature>
<keyword evidence="5" id="KW-1185">Reference proteome</keyword>
<evidence type="ECO:0000313" key="4">
    <source>
        <dbReference type="EMBL" id="OJT10592.1"/>
    </source>
</evidence>
<protein>
    <recommendedName>
        <fullName evidence="3">TFIIS N-terminal domain-containing protein</fullName>
    </recommendedName>
</protein>
<evidence type="ECO:0000256" key="1">
    <source>
        <dbReference type="PROSITE-ProRule" id="PRU00649"/>
    </source>
</evidence>
<feature type="domain" description="TFIIS N-terminal" evidence="3">
    <location>
        <begin position="393"/>
        <end position="549"/>
    </location>
</feature>
<keyword evidence="1" id="KW-0539">Nucleus</keyword>
<feature type="region of interest" description="Disordered" evidence="2">
    <location>
        <begin position="552"/>
        <end position="719"/>
    </location>
</feature>
<feature type="compositionally biased region" description="Low complexity" evidence="2">
    <location>
        <begin position="684"/>
        <end position="693"/>
    </location>
</feature>
<comment type="caution">
    <text evidence="4">The sequence shown here is derived from an EMBL/GenBank/DDBJ whole genome shotgun (WGS) entry which is preliminary data.</text>
</comment>
<organism evidence="4 5">
    <name type="scientific">Trametes pubescens</name>
    <name type="common">White-rot fungus</name>
    <dbReference type="NCBI Taxonomy" id="154538"/>
    <lineage>
        <taxon>Eukaryota</taxon>
        <taxon>Fungi</taxon>
        <taxon>Dikarya</taxon>
        <taxon>Basidiomycota</taxon>
        <taxon>Agaricomycotina</taxon>
        <taxon>Agaricomycetes</taxon>
        <taxon>Polyporales</taxon>
        <taxon>Polyporaceae</taxon>
        <taxon>Trametes</taxon>
    </lineage>
</organism>
<dbReference type="EMBL" id="MNAD01000768">
    <property type="protein sequence ID" value="OJT10592.1"/>
    <property type="molecule type" value="Genomic_DNA"/>
</dbReference>
<dbReference type="InterPro" id="IPR035441">
    <property type="entry name" value="TFIIS/LEDGF_dom_sf"/>
</dbReference>
<name>A0A1M2VSV1_TRAPU</name>
<feature type="compositionally biased region" description="Low complexity" evidence="2">
    <location>
        <begin position="221"/>
        <end position="240"/>
    </location>
</feature>
<gene>
    <name evidence="4" type="ORF">TRAPUB_12891</name>
</gene>
<dbReference type="OMA" id="HYFRAWV"/>
<feature type="region of interest" description="Disordered" evidence="2">
    <location>
        <begin position="914"/>
        <end position="1010"/>
    </location>
</feature>
<feature type="region of interest" description="Disordered" evidence="2">
    <location>
        <begin position="214"/>
        <end position="263"/>
    </location>
</feature>
<feature type="region of interest" description="Disordered" evidence="2">
    <location>
        <begin position="137"/>
        <end position="191"/>
    </location>
</feature>
<dbReference type="PANTHER" id="PTHR46557">
    <property type="entry name" value="SERINE/THREONINE-PROTEIN PHOSPHATASE 1 REGULATORY SUBUNIT 10-RELATED"/>
    <property type="match status" value="1"/>
</dbReference>
<accession>A0A1M2VSV1</accession>
<dbReference type="PANTHER" id="PTHR46557:SF1">
    <property type="entry name" value="SERINE_THREONINE-PROTEIN PHOSPHATASE 1 REGULATORY SUBUNIT 10"/>
    <property type="match status" value="1"/>
</dbReference>
<feature type="compositionally biased region" description="Low complexity" evidence="2">
    <location>
        <begin position="144"/>
        <end position="170"/>
    </location>
</feature>
<dbReference type="GO" id="GO:0008157">
    <property type="term" value="F:protein phosphatase 1 binding"/>
    <property type="evidence" value="ECO:0007669"/>
    <property type="project" value="TreeGrafter"/>
</dbReference>
<feature type="compositionally biased region" description="Basic and acidic residues" evidence="2">
    <location>
        <begin position="784"/>
        <end position="796"/>
    </location>
</feature>
<feature type="compositionally biased region" description="Polar residues" evidence="2">
    <location>
        <begin position="650"/>
        <end position="667"/>
    </location>
</feature>
<feature type="region of interest" description="Disordered" evidence="2">
    <location>
        <begin position="284"/>
        <end position="322"/>
    </location>
</feature>
<dbReference type="InterPro" id="IPR017923">
    <property type="entry name" value="TFIIS_N"/>
</dbReference>
<feature type="compositionally biased region" description="Basic and acidic residues" evidence="2">
    <location>
        <begin position="598"/>
        <end position="611"/>
    </location>
</feature>
<feature type="compositionally biased region" description="Low complexity" evidence="2">
    <location>
        <begin position="289"/>
        <end position="305"/>
    </location>
</feature>
<evidence type="ECO:0000256" key="2">
    <source>
        <dbReference type="SAM" id="MobiDB-lite"/>
    </source>
</evidence>
<sequence length="1030" mass="110447">MDYNSAAWLQAQQIPDLQTASVHDERSAGSNDWKDTVASVQGGGMNDLLGDIQGEHEQFGTGAGHSDALRASARPLEQTATRAHSVFATGHHSPTPPLSTSNNYQSPLLFLTTSPSYSSVPYSNQWIPGPQLPLSSYSSLNGATSTSSHSQQHSQGQSQGQGLSQSQGSSPMVIDPALTTMNGSSSSPLQQYQQPAYLAHQNHPRMQYQYPMTSMNSPFVHSAPAHYQPQAQQQQQHPMQLTRHSHSPPQPQQQGTLSPFVLHPPNSGYYGGISPSSFYGQVAQPVAGPSSAASPTPQASSHSAPTPTPPPAPPANKVSPEQQRATLVADVKPLIQSNSFTGGGAVSQLVNILADFGVQDVDPQVRLDVLTKIRDNAGNHYFRAWVDNPTAMEIVREWLKLAFQGRDDQQMVETIMPLLQIIDRLPFNVEKLKDSKLGKLIMKLIKDSPTPGELKFSLFRHKMHPPYDGCDERRKCYSINTANAGETITRRLCRTAVLTDIASPDPAPFVVKYMYLTTVPPSISIENKSAIKDMAANLESKWRRMLLQQVPVKAESEDAEDTKGKKRRADSLSSKSAPPVKKAAIPVAGSSTPKAVAVKKEAKPVVKDAKSDSSFFSKPKVTKKELPSFKKGAANPATATAPTKKAPESNIAQPSSVNGFQEVLNSWASSAGPSIPTPPPAAPGPSTGPAAGPSDPPAGPSLGKRKKSVTWAPDGQLEQIKLIDRAVYDDDGATGSLQTHNLRDLDRDEGAALHNHLFEEQMEWTEPQPLEMPPQIDFPPRGGDSQERAAQEEREQTALVASYASPAQIPDSPAEPSAQIPEEQVDEGVRLMLTGTDVDAIFWSDGAPALVDTLHPSTSVADLVGQLAAAAPAFAPDVTMGDASQPPSILPSTAFNPEQLQLLVQQAQALSQNGLLSGLGGPPPPTAPAGADQGGWGSQQYTDFDRGYHEPNGLGRAAAEPSRRWGEDGWNDRNGPRGRGRGGPPMRGRGRGGGGNGDGFRNTKRKPCSFFQAGRRALQFRHIGCPKRES</sequence>
<dbReference type="OrthoDB" id="6159439at2759"/>
<dbReference type="GO" id="GO:0072357">
    <property type="term" value="C:PTW/PP1 phosphatase complex"/>
    <property type="evidence" value="ECO:0007669"/>
    <property type="project" value="TreeGrafter"/>
</dbReference>
<dbReference type="PROSITE" id="PS51319">
    <property type="entry name" value="TFIIS_N"/>
    <property type="match status" value="1"/>
</dbReference>
<feature type="compositionally biased region" description="Low complexity" evidence="2">
    <location>
        <begin position="630"/>
        <end position="644"/>
    </location>
</feature>
<dbReference type="Proteomes" id="UP000184267">
    <property type="component" value="Unassembled WGS sequence"/>
</dbReference>
<comment type="subcellular location">
    <subcellularLocation>
        <location evidence="1">Nucleus</location>
    </subcellularLocation>
</comment>